<reference evidence="7 8" key="1">
    <citation type="journal article" date="2015" name="Fungal Genet. Biol.">
        <title>Evolution of novel wood decay mechanisms in Agaricales revealed by the genome sequences of Fistulina hepatica and Cylindrobasidium torrendii.</title>
        <authorList>
            <person name="Floudas D."/>
            <person name="Held B.W."/>
            <person name="Riley R."/>
            <person name="Nagy L.G."/>
            <person name="Koehler G."/>
            <person name="Ransdell A.S."/>
            <person name="Younus H."/>
            <person name="Chow J."/>
            <person name="Chiniquy J."/>
            <person name="Lipzen A."/>
            <person name="Tritt A."/>
            <person name="Sun H."/>
            <person name="Haridas S."/>
            <person name="LaButti K."/>
            <person name="Ohm R.A."/>
            <person name="Kues U."/>
            <person name="Blanchette R.A."/>
            <person name="Grigoriev I.V."/>
            <person name="Minto R.E."/>
            <person name="Hibbett D.S."/>
        </authorList>
    </citation>
    <scope>NUCLEOTIDE SEQUENCE [LARGE SCALE GENOMIC DNA]</scope>
    <source>
        <strain evidence="7 8">FP15055 ss-10</strain>
    </source>
</reference>
<sequence>MADSDHAKRALTRHLRESNDASNAFTTYSPATDPDVAARLKSVGARVRKNVTEGYATNRYSRTHGPGARTQSTGDLFTSSSDVLADVYSNSNLKSASTPSHKHRIDDSLEDIPESPNTRAFDDLHLDDRPIKPLKRSTFSKTQSLPAAFGPSAAAVAVPSKKSTAIAEVREDEEDWSLQSGSFQTGPDDFE</sequence>
<evidence type="ECO:0000256" key="4">
    <source>
        <dbReference type="ARBA" id="ARBA00022490"/>
    </source>
</evidence>
<dbReference type="Pfam" id="PF08591">
    <property type="entry name" value="RNR_inhib"/>
    <property type="match status" value="1"/>
</dbReference>
<dbReference type="Proteomes" id="UP000054007">
    <property type="component" value="Unassembled WGS sequence"/>
</dbReference>
<protein>
    <submittedName>
        <fullName evidence="7">Uncharacterized protein</fullName>
    </submittedName>
</protein>
<dbReference type="OrthoDB" id="4072855at2759"/>
<keyword evidence="4" id="KW-0963">Cytoplasm</keyword>
<feature type="region of interest" description="Disordered" evidence="6">
    <location>
        <begin position="170"/>
        <end position="191"/>
    </location>
</feature>
<dbReference type="EMBL" id="KN880434">
    <property type="protein sequence ID" value="KIY73630.1"/>
    <property type="molecule type" value="Genomic_DNA"/>
</dbReference>
<comment type="subcellular location">
    <subcellularLocation>
        <location evidence="2">Cytoplasm</location>
    </subcellularLocation>
    <subcellularLocation>
        <location evidence="1">Nucleus</location>
    </subcellularLocation>
</comment>
<feature type="region of interest" description="Disordered" evidence="6">
    <location>
        <begin position="92"/>
        <end position="123"/>
    </location>
</feature>
<evidence type="ECO:0000256" key="2">
    <source>
        <dbReference type="ARBA" id="ARBA00004496"/>
    </source>
</evidence>
<comment type="similarity">
    <text evidence="3">Belongs to the DIF1/spd1 family.</text>
</comment>
<name>A0A0D7BTQ0_9AGAR</name>
<dbReference type="AlphaFoldDB" id="A0A0D7BTQ0"/>
<feature type="region of interest" description="Disordered" evidence="6">
    <location>
        <begin position="1"/>
        <end position="32"/>
    </location>
</feature>
<evidence type="ECO:0000313" key="8">
    <source>
        <dbReference type="Proteomes" id="UP000054007"/>
    </source>
</evidence>
<evidence type="ECO:0000313" key="7">
    <source>
        <dbReference type="EMBL" id="KIY73630.1"/>
    </source>
</evidence>
<feature type="compositionally biased region" description="Polar residues" evidence="6">
    <location>
        <begin position="20"/>
        <end position="30"/>
    </location>
</feature>
<accession>A0A0D7BTQ0</accession>
<evidence type="ECO:0000256" key="5">
    <source>
        <dbReference type="ARBA" id="ARBA00023242"/>
    </source>
</evidence>
<dbReference type="InterPro" id="IPR013900">
    <property type="entry name" value="RNR_inhibitor"/>
</dbReference>
<feature type="compositionally biased region" description="Basic and acidic residues" evidence="6">
    <location>
        <begin position="1"/>
        <end position="19"/>
    </location>
</feature>
<dbReference type="GO" id="GO:0005634">
    <property type="term" value="C:nucleus"/>
    <property type="evidence" value="ECO:0007669"/>
    <property type="project" value="UniProtKB-SubCell"/>
</dbReference>
<dbReference type="GO" id="GO:0005737">
    <property type="term" value="C:cytoplasm"/>
    <property type="evidence" value="ECO:0007669"/>
    <property type="project" value="UniProtKB-SubCell"/>
</dbReference>
<feature type="region of interest" description="Disordered" evidence="6">
    <location>
        <begin position="54"/>
        <end position="75"/>
    </location>
</feature>
<proteinExistence type="inferred from homology"/>
<evidence type="ECO:0000256" key="1">
    <source>
        <dbReference type="ARBA" id="ARBA00004123"/>
    </source>
</evidence>
<keyword evidence="8" id="KW-1185">Reference proteome</keyword>
<keyword evidence="5" id="KW-0539">Nucleus</keyword>
<gene>
    <name evidence="7" type="ORF">CYLTODRAFT_189581</name>
</gene>
<organism evidence="7 8">
    <name type="scientific">Cylindrobasidium torrendii FP15055 ss-10</name>
    <dbReference type="NCBI Taxonomy" id="1314674"/>
    <lineage>
        <taxon>Eukaryota</taxon>
        <taxon>Fungi</taxon>
        <taxon>Dikarya</taxon>
        <taxon>Basidiomycota</taxon>
        <taxon>Agaricomycotina</taxon>
        <taxon>Agaricomycetes</taxon>
        <taxon>Agaricomycetidae</taxon>
        <taxon>Agaricales</taxon>
        <taxon>Marasmiineae</taxon>
        <taxon>Physalacriaceae</taxon>
        <taxon>Cylindrobasidium</taxon>
    </lineage>
</organism>
<evidence type="ECO:0000256" key="6">
    <source>
        <dbReference type="SAM" id="MobiDB-lite"/>
    </source>
</evidence>
<evidence type="ECO:0000256" key="3">
    <source>
        <dbReference type="ARBA" id="ARBA00005459"/>
    </source>
</evidence>